<evidence type="ECO:0000256" key="7">
    <source>
        <dbReference type="SAM" id="SignalP"/>
    </source>
</evidence>
<dbReference type="InterPro" id="IPR051694">
    <property type="entry name" value="Immunoregulatory_rcpt-like"/>
</dbReference>
<dbReference type="PANTHER" id="PTHR15549">
    <property type="entry name" value="PAIRED IMMUNOGLOBULIN-LIKE TYPE 2 RECEPTOR"/>
    <property type="match status" value="1"/>
</dbReference>
<keyword evidence="9" id="KW-1185">Reference proteome</keyword>
<evidence type="ECO:0000256" key="4">
    <source>
        <dbReference type="ARBA" id="ARBA00023136"/>
    </source>
</evidence>
<reference evidence="8" key="1">
    <citation type="submission" date="2022-12" db="EMBL/GenBank/DDBJ databases">
        <authorList>
            <person name="Petersen C."/>
        </authorList>
    </citation>
    <scope>NUCLEOTIDE SEQUENCE</scope>
    <source>
        <strain evidence="8">IBT 29677</strain>
    </source>
</reference>
<dbReference type="PANTHER" id="PTHR15549:SF26">
    <property type="entry name" value="AXIAL BUDDING PATTERN PROTEIN 2-RELATED"/>
    <property type="match status" value="1"/>
</dbReference>
<sequence length="275" mass="29331">MFKSTLLLAFALNVFQSNAFQITYPNEGDLVNVYNGLITTWSYNSSDSISHPLMIQFVPVSHMEEAPSYVQKDLNITLGSWTIETQFPVADDYYLRFIYANKDWSSGRFKITMSESPKNASDTSSSASSDRPSTSDRSSMTLLVTESTSTGTGTSSLVPVTTRALGPVPTVTAATTQVSSSSENSDKGLSTGAKAGIGIGCAAAAIIGIVGLWLLYRIKKKRNISPDPQILPDPGSTKLGESSTSGGIFEADGKHEAANMAELPSDTYTRGELPG</sequence>
<dbReference type="OrthoDB" id="4332412at2759"/>
<dbReference type="RefSeq" id="XP_056484852.1">
    <property type="nucleotide sequence ID" value="XM_056634232.1"/>
</dbReference>
<evidence type="ECO:0000256" key="6">
    <source>
        <dbReference type="SAM" id="Phobius"/>
    </source>
</evidence>
<dbReference type="GeneID" id="81373212"/>
<accession>A0A9W9VPW2</accession>
<name>A0A9W9VPW2_9EURO</name>
<evidence type="ECO:0000256" key="2">
    <source>
        <dbReference type="ARBA" id="ARBA00022692"/>
    </source>
</evidence>
<evidence type="ECO:0000256" key="1">
    <source>
        <dbReference type="ARBA" id="ARBA00004167"/>
    </source>
</evidence>
<reference evidence="8" key="2">
    <citation type="journal article" date="2023" name="IMA Fungus">
        <title>Comparative genomic study of the Penicillium genus elucidates a diverse pangenome and 15 lateral gene transfer events.</title>
        <authorList>
            <person name="Petersen C."/>
            <person name="Sorensen T."/>
            <person name="Nielsen M.R."/>
            <person name="Sondergaard T.E."/>
            <person name="Sorensen J.L."/>
            <person name="Fitzpatrick D.A."/>
            <person name="Frisvad J.C."/>
            <person name="Nielsen K.L."/>
        </authorList>
    </citation>
    <scope>NUCLEOTIDE SEQUENCE</scope>
    <source>
        <strain evidence="8">IBT 29677</strain>
    </source>
</reference>
<feature type="transmembrane region" description="Helical" evidence="6">
    <location>
        <begin position="195"/>
        <end position="216"/>
    </location>
</feature>
<keyword evidence="4 6" id="KW-0472">Membrane</keyword>
<evidence type="ECO:0000313" key="8">
    <source>
        <dbReference type="EMBL" id="KAJ5387054.1"/>
    </source>
</evidence>
<feature type="region of interest" description="Disordered" evidence="5">
    <location>
        <begin position="115"/>
        <end position="140"/>
    </location>
</feature>
<dbReference type="EMBL" id="JAPZBU010000009">
    <property type="protein sequence ID" value="KAJ5387054.1"/>
    <property type="molecule type" value="Genomic_DNA"/>
</dbReference>
<evidence type="ECO:0000256" key="5">
    <source>
        <dbReference type="SAM" id="MobiDB-lite"/>
    </source>
</evidence>
<evidence type="ECO:0008006" key="10">
    <source>
        <dbReference type="Google" id="ProtNLM"/>
    </source>
</evidence>
<dbReference type="GO" id="GO:0016020">
    <property type="term" value="C:membrane"/>
    <property type="evidence" value="ECO:0007669"/>
    <property type="project" value="UniProtKB-SubCell"/>
</dbReference>
<gene>
    <name evidence="8" type="ORF">N7509_009595</name>
</gene>
<keyword evidence="2 6" id="KW-0812">Transmembrane</keyword>
<feature type="chain" id="PRO_5040726022" description="Mid2 domain-containing protein" evidence="7">
    <location>
        <begin position="20"/>
        <end position="275"/>
    </location>
</feature>
<feature type="compositionally biased region" description="Low complexity" evidence="5">
    <location>
        <begin position="120"/>
        <end position="140"/>
    </location>
</feature>
<evidence type="ECO:0000313" key="9">
    <source>
        <dbReference type="Proteomes" id="UP001147747"/>
    </source>
</evidence>
<dbReference type="Proteomes" id="UP001147747">
    <property type="component" value="Unassembled WGS sequence"/>
</dbReference>
<dbReference type="GO" id="GO:0071944">
    <property type="term" value="C:cell periphery"/>
    <property type="evidence" value="ECO:0007669"/>
    <property type="project" value="UniProtKB-ARBA"/>
</dbReference>
<organism evidence="8 9">
    <name type="scientific">Penicillium cosmopolitanum</name>
    <dbReference type="NCBI Taxonomy" id="1131564"/>
    <lineage>
        <taxon>Eukaryota</taxon>
        <taxon>Fungi</taxon>
        <taxon>Dikarya</taxon>
        <taxon>Ascomycota</taxon>
        <taxon>Pezizomycotina</taxon>
        <taxon>Eurotiomycetes</taxon>
        <taxon>Eurotiomycetidae</taxon>
        <taxon>Eurotiales</taxon>
        <taxon>Aspergillaceae</taxon>
        <taxon>Penicillium</taxon>
    </lineage>
</organism>
<keyword evidence="7" id="KW-0732">Signal</keyword>
<evidence type="ECO:0000256" key="3">
    <source>
        <dbReference type="ARBA" id="ARBA00022989"/>
    </source>
</evidence>
<comment type="caution">
    <text evidence="8">The sequence shown here is derived from an EMBL/GenBank/DDBJ whole genome shotgun (WGS) entry which is preliminary data.</text>
</comment>
<dbReference type="AlphaFoldDB" id="A0A9W9VPW2"/>
<proteinExistence type="predicted"/>
<keyword evidence="3 6" id="KW-1133">Transmembrane helix</keyword>
<comment type="subcellular location">
    <subcellularLocation>
        <location evidence="1">Membrane</location>
        <topology evidence="1">Single-pass membrane protein</topology>
    </subcellularLocation>
</comment>
<protein>
    <recommendedName>
        <fullName evidence="10">Mid2 domain-containing protein</fullName>
    </recommendedName>
</protein>
<feature type="region of interest" description="Disordered" evidence="5">
    <location>
        <begin position="224"/>
        <end position="275"/>
    </location>
</feature>
<feature type="signal peptide" evidence="7">
    <location>
        <begin position="1"/>
        <end position="19"/>
    </location>
</feature>